<evidence type="ECO:0000313" key="2">
    <source>
        <dbReference type="Proteomes" id="UP000278288"/>
    </source>
</evidence>
<gene>
    <name evidence="1" type="ORF">EG343_11145</name>
</gene>
<dbReference type="RefSeq" id="WP_123857841.1">
    <property type="nucleotide sequence ID" value="NZ_CP033923.1"/>
</dbReference>
<protein>
    <submittedName>
        <fullName evidence="1">Uncharacterized protein</fullName>
    </submittedName>
</protein>
<reference evidence="1 2" key="1">
    <citation type="submission" date="2018-11" db="EMBL/GenBank/DDBJ databases">
        <title>Proposal to divide the Flavobacteriaceae and reorganize its genera based on Amino Acid Identity values calculated from whole genome sequences.</title>
        <authorList>
            <person name="Nicholson A.C."/>
            <person name="Gulvik C.A."/>
            <person name="Whitney A.M."/>
            <person name="Humrighouse B.W."/>
            <person name="Bell M."/>
            <person name="Holmes B."/>
            <person name="Steigerwalt A.G."/>
            <person name="Villarma A."/>
            <person name="Sheth M."/>
            <person name="Batra D."/>
            <person name="Pryor J."/>
            <person name="Bernardet J.-F."/>
            <person name="Hugo C."/>
            <person name="Kampfer P."/>
            <person name="Newman J."/>
            <person name="McQuiston J.R."/>
        </authorList>
    </citation>
    <scope>NUCLEOTIDE SEQUENCE [LARGE SCALE GENOMIC DNA]</scope>
    <source>
        <strain evidence="1 2">G0041</strain>
    </source>
</reference>
<organism evidence="1 2">
    <name type="scientific">Chryseobacterium nakagawai</name>
    <dbReference type="NCBI Taxonomy" id="1241982"/>
    <lineage>
        <taxon>Bacteria</taxon>
        <taxon>Pseudomonadati</taxon>
        <taxon>Bacteroidota</taxon>
        <taxon>Flavobacteriia</taxon>
        <taxon>Flavobacteriales</taxon>
        <taxon>Weeksellaceae</taxon>
        <taxon>Chryseobacterium group</taxon>
        <taxon>Chryseobacterium</taxon>
    </lineage>
</organism>
<dbReference type="EMBL" id="CP033923">
    <property type="protein sequence ID" value="AZA91146.1"/>
    <property type="molecule type" value="Genomic_DNA"/>
</dbReference>
<sequence length="114" mass="13503">MIALQELRLGNKVLRNGIVVNVDNQTFWDIEKYPDQYEPIELTEDWLLKMGFEKLVHKYYKLGDYSVSMPKDEIRFIICNYMESPPSVKIKHVHQLQNLFHSLCGEELTIKEQS</sequence>
<evidence type="ECO:0000313" key="1">
    <source>
        <dbReference type="EMBL" id="AZA91146.1"/>
    </source>
</evidence>
<keyword evidence="2" id="KW-1185">Reference proteome</keyword>
<dbReference type="Proteomes" id="UP000278288">
    <property type="component" value="Chromosome"/>
</dbReference>
<dbReference type="AlphaFoldDB" id="A0AAD1DQV8"/>
<accession>A0AAD1DQV8</accession>
<name>A0AAD1DQV8_CHRNA</name>
<proteinExistence type="predicted"/>
<dbReference type="KEGG" id="cnk:EG343_11145"/>